<accession>A0A4R1BRR7</accession>
<evidence type="ECO:0008006" key="4">
    <source>
        <dbReference type="Google" id="ProtNLM"/>
    </source>
</evidence>
<proteinExistence type="predicted"/>
<comment type="caution">
    <text evidence="2">The sequence shown here is derived from an EMBL/GenBank/DDBJ whole genome shotgun (WGS) entry which is preliminary data.</text>
</comment>
<keyword evidence="1" id="KW-1133">Transmembrane helix</keyword>
<protein>
    <recommendedName>
        <fullName evidence="4">Alkaline shock response membrane anchor protein AmaP</fullName>
    </recommendedName>
</protein>
<gene>
    <name evidence="2" type="ORF">E0L93_01275</name>
</gene>
<dbReference type="AlphaFoldDB" id="A0A4R1BRR7"/>
<reference evidence="2 3" key="1">
    <citation type="submission" date="2019-03" db="EMBL/GenBank/DDBJ databases">
        <title>Whole genome sequence of a novel Rubrobacter taiwanensis strain, isolated from Yellowstone National Park.</title>
        <authorList>
            <person name="Freed S."/>
            <person name="Ramaley R.F."/>
            <person name="Kyndt J.A."/>
        </authorList>
    </citation>
    <scope>NUCLEOTIDE SEQUENCE [LARGE SCALE GENOMIC DNA]</scope>
    <source>
        <strain evidence="2 3">Yellowstone</strain>
    </source>
</reference>
<sequence length="193" mass="21208">MRIFNRILMILLFAGLFLLGVFGVLYSFDLAGYRLADLPGQLNLPGIYSGIEGAVTSLEEGNPPPALIAVLIAVALVGLILLIAELKPPAPRRVRLDGGTYATRGAVRREAEAVAMRDPDVLDASAGVKARRGRGAKVNLRLKVRRGEDLRAIRERVRGQLQQDLQESAGIRLRRLKIRLIETDPRDAKVRVK</sequence>
<keyword evidence="1" id="KW-0472">Membrane</keyword>
<evidence type="ECO:0000313" key="3">
    <source>
        <dbReference type="Proteomes" id="UP000295244"/>
    </source>
</evidence>
<dbReference type="Proteomes" id="UP000295244">
    <property type="component" value="Unassembled WGS sequence"/>
</dbReference>
<organism evidence="2 3">
    <name type="scientific">Rubrobacter taiwanensis</name>
    <dbReference type="NCBI Taxonomy" id="185139"/>
    <lineage>
        <taxon>Bacteria</taxon>
        <taxon>Bacillati</taxon>
        <taxon>Actinomycetota</taxon>
        <taxon>Rubrobacteria</taxon>
        <taxon>Rubrobacterales</taxon>
        <taxon>Rubrobacteraceae</taxon>
        <taxon>Rubrobacter</taxon>
    </lineage>
</organism>
<name>A0A4R1BRR7_9ACTN</name>
<evidence type="ECO:0000256" key="1">
    <source>
        <dbReference type="SAM" id="Phobius"/>
    </source>
</evidence>
<keyword evidence="3" id="KW-1185">Reference proteome</keyword>
<dbReference type="OrthoDB" id="5243893at2"/>
<feature type="transmembrane region" description="Helical" evidence="1">
    <location>
        <begin position="66"/>
        <end position="86"/>
    </location>
</feature>
<dbReference type="EMBL" id="SKBU01000003">
    <property type="protein sequence ID" value="TCJ20483.1"/>
    <property type="molecule type" value="Genomic_DNA"/>
</dbReference>
<evidence type="ECO:0000313" key="2">
    <source>
        <dbReference type="EMBL" id="TCJ20483.1"/>
    </source>
</evidence>
<dbReference type="RefSeq" id="WP_132687430.1">
    <property type="nucleotide sequence ID" value="NZ_SKBU01000003.1"/>
</dbReference>
<feature type="transmembrane region" description="Helical" evidence="1">
    <location>
        <begin position="7"/>
        <end position="28"/>
    </location>
</feature>
<keyword evidence="1" id="KW-0812">Transmembrane</keyword>